<proteinExistence type="predicted"/>
<dbReference type="Proteomes" id="UP000630142">
    <property type="component" value="Unassembled WGS sequence"/>
</dbReference>
<evidence type="ECO:0000313" key="2">
    <source>
        <dbReference type="EMBL" id="GHD19940.1"/>
    </source>
</evidence>
<organism evidence="2 3">
    <name type="scientific">Tianweitania populi</name>
    <dbReference type="NCBI Taxonomy" id="1607949"/>
    <lineage>
        <taxon>Bacteria</taxon>
        <taxon>Pseudomonadati</taxon>
        <taxon>Pseudomonadota</taxon>
        <taxon>Alphaproteobacteria</taxon>
        <taxon>Hyphomicrobiales</taxon>
        <taxon>Phyllobacteriaceae</taxon>
        <taxon>Tianweitania</taxon>
    </lineage>
</organism>
<protein>
    <recommendedName>
        <fullName evidence="4">Phage holin family protein</fullName>
    </recommendedName>
</protein>
<dbReference type="RefSeq" id="WP_189505658.1">
    <property type="nucleotide sequence ID" value="NZ_BMZQ01000002.1"/>
</dbReference>
<sequence>MIGPLIAAFATGEIGLTVERTKRAVLAYVVALLFVLLGVSFLLVAGYIQLARMFGPLVAALGLGIGFVVIGGIVLVVHQSRARTEQRRVAEKRKTDLVSLGATAAIAALPNMMRGRRGRATGAAAAVTPLVLGVAYALYQRRRNADDPGA</sequence>
<name>A0A8J3DYT3_9HYPH</name>
<comment type="caution">
    <text evidence="2">The sequence shown here is derived from an EMBL/GenBank/DDBJ whole genome shotgun (WGS) entry which is preliminary data.</text>
</comment>
<feature type="transmembrane region" description="Helical" evidence="1">
    <location>
        <begin position="120"/>
        <end position="139"/>
    </location>
</feature>
<accession>A0A8J3DYT3</accession>
<keyword evidence="1" id="KW-0812">Transmembrane</keyword>
<dbReference type="AlphaFoldDB" id="A0A8J3DYT3"/>
<gene>
    <name evidence="2" type="ORF">GCM10016234_32200</name>
</gene>
<keyword evidence="3" id="KW-1185">Reference proteome</keyword>
<dbReference type="EMBL" id="BMZQ01000002">
    <property type="protein sequence ID" value="GHD19940.1"/>
    <property type="molecule type" value="Genomic_DNA"/>
</dbReference>
<evidence type="ECO:0008006" key="4">
    <source>
        <dbReference type="Google" id="ProtNLM"/>
    </source>
</evidence>
<keyword evidence="1" id="KW-1133">Transmembrane helix</keyword>
<evidence type="ECO:0000313" key="3">
    <source>
        <dbReference type="Proteomes" id="UP000630142"/>
    </source>
</evidence>
<reference evidence="2" key="2">
    <citation type="submission" date="2020-09" db="EMBL/GenBank/DDBJ databases">
        <authorList>
            <person name="Sun Q."/>
            <person name="Kim S."/>
        </authorList>
    </citation>
    <scope>NUCLEOTIDE SEQUENCE</scope>
    <source>
        <strain evidence="2">KCTC 42249</strain>
    </source>
</reference>
<evidence type="ECO:0000256" key="1">
    <source>
        <dbReference type="SAM" id="Phobius"/>
    </source>
</evidence>
<keyword evidence="1" id="KW-0472">Membrane</keyword>
<feature type="transmembrane region" description="Helical" evidence="1">
    <location>
        <begin position="25"/>
        <end position="48"/>
    </location>
</feature>
<reference evidence="2" key="1">
    <citation type="journal article" date="2014" name="Int. J. Syst. Evol. Microbiol.">
        <title>Complete genome sequence of Corynebacterium casei LMG S-19264T (=DSM 44701T), isolated from a smear-ripened cheese.</title>
        <authorList>
            <consortium name="US DOE Joint Genome Institute (JGI-PGF)"/>
            <person name="Walter F."/>
            <person name="Albersmeier A."/>
            <person name="Kalinowski J."/>
            <person name="Ruckert C."/>
        </authorList>
    </citation>
    <scope>NUCLEOTIDE SEQUENCE</scope>
    <source>
        <strain evidence="2">KCTC 42249</strain>
    </source>
</reference>
<feature type="transmembrane region" description="Helical" evidence="1">
    <location>
        <begin position="54"/>
        <end position="77"/>
    </location>
</feature>